<dbReference type="Proteomes" id="UP000240357">
    <property type="component" value="Unassembled WGS sequence"/>
</dbReference>
<gene>
    <name evidence="1" type="ORF">AHMF7605_21720</name>
</gene>
<accession>A0A2T2YK94</accession>
<keyword evidence="2" id="KW-1185">Reference proteome</keyword>
<organism evidence="1 2">
    <name type="scientific">Adhaeribacter arboris</name>
    <dbReference type="NCBI Taxonomy" id="2072846"/>
    <lineage>
        <taxon>Bacteria</taxon>
        <taxon>Pseudomonadati</taxon>
        <taxon>Bacteroidota</taxon>
        <taxon>Cytophagia</taxon>
        <taxon>Cytophagales</taxon>
        <taxon>Hymenobacteraceae</taxon>
        <taxon>Adhaeribacter</taxon>
    </lineage>
</organism>
<evidence type="ECO:0000313" key="2">
    <source>
        <dbReference type="Proteomes" id="UP000240357"/>
    </source>
</evidence>
<comment type="caution">
    <text evidence="1">The sequence shown here is derived from an EMBL/GenBank/DDBJ whole genome shotgun (WGS) entry which is preliminary data.</text>
</comment>
<dbReference type="EMBL" id="PYFT01000001">
    <property type="protein sequence ID" value="PSR55933.1"/>
    <property type="molecule type" value="Genomic_DNA"/>
</dbReference>
<evidence type="ECO:0000313" key="1">
    <source>
        <dbReference type="EMBL" id="PSR55933.1"/>
    </source>
</evidence>
<reference evidence="1 2" key="1">
    <citation type="submission" date="2018-03" db="EMBL/GenBank/DDBJ databases">
        <title>Adhaeribacter sp. HMF7605 Genome sequencing and assembly.</title>
        <authorList>
            <person name="Kang H."/>
            <person name="Kang J."/>
            <person name="Cha I."/>
            <person name="Kim H."/>
            <person name="Joh K."/>
        </authorList>
    </citation>
    <scope>NUCLEOTIDE SEQUENCE [LARGE SCALE GENOMIC DNA]</scope>
    <source>
        <strain evidence="1 2">HMF7605</strain>
    </source>
</reference>
<dbReference type="AlphaFoldDB" id="A0A2T2YK94"/>
<name>A0A2T2YK94_9BACT</name>
<proteinExistence type="predicted"/>
<sequence>MKPWNTFESLSQLEKLEYIHNRGKFLACRDTFFCSIFLFYVPNFFVEINISKNKAKCEYIEAFNATLRLEPYLEKIKLRLDW</sequence>
<protein>
    <submittedName>
        <fullName evidence="1">Uncharacterized protein</fullName>
    </submittedName>
</protein>